<feature type="domain" description="Transposase-associated" evidence="4">
    <location>
        <begin position="1"/>
        <end position="72"/>
    </location>
</feature>
<keyword evidence="6" id="KW-1185">Reference proteome</keyword>
<proteinExistence type="predicted"/>
<dbReference type="PANTHER" id="PTHR10775:SF185">
    <property type="entry name" value="OS08G0208400 PROTEIN"/>
    <property type="match status" value="1"/>
</dbReference>
<evidence type="ECO:0000313" key="6">
    <source>
        <dbReference type="Proteomes" id="UP001229421"/>
    </source>
</evidence>
<dbReference type="PANTHER" id="PTHR10775">
    <property type="entry name" value="OS08G0208400 PROTEIN"/>
    <property type="match status" value="1"/>
</dbReference>
<feature type="domain" description="DUF4218" evidence="3">
    <location>
        <begin position="626"/>
        <end position="737"/>
    </location>
</feature>
<evidence type="ECO:0000259" key="4">
    <source>
        <dbReference type="Pfam" id="PF13963"/>
    </source>
</evidence>
<evidence type="ECO:0008006" key="7">
    <source>
        <dbReference type="Google" id="ProtNLM"/>
    </source>
</evidence>
<protein>
    <recommendedName>
        <fullName evidence="7">Transposase</fullName>
    </recommendedName>
</protein>
<organism evidence="5 6">
    <name type="scientific">Tagetes erecta</name>
    <name type="common">African marigold</name>
    <dbReference type="NCBI Taxonomy" id="13708"/>
    <lineage>
        <taxon>Eukaryota</taxon>
        <taxon>Viridiplantae</taxon>
        <taxon>Streptophyta</taxon>
        <taxon>Embryophyta</taxon>
        <taxon>Tracheophyta</taxon>
        <taxon>Spermatophyta</taxon>
        <taxon>Magnoliopsida</taxon>
        <taxon>eudicotyledons</taxon>
        <taxon>Gunneridae</taxon>
        <taxon>Pentapetalae</taxon>
        <taxon>asterids</taxon>
        <taxon>campanulids</taxon>
        <taxon>Asterales</taxon>
        <taxon>Asteraceae</taxon>
        <taxon>Asteroideae</taxon>
        <taxon>Heliantheae alliance</taxon>
        <taxon>Tageteae</taxon>
        <taxon>Tagetes</taxon>
    </lineage>
</organism>
<dbReference type="Pfam" id="PF13960">
    <property type="entry name" value="DUF4218"/>
    <property type="match status" value="1"/>
</dbReference>
<feature type="transmembrane region" description="Helical" evidence="2">
    <location>
        <begin position="847"/>
        <end position="866"/>
    </location>
</feature>
<evidence type="ECO:0000259" key="3">
    <source>
        <dbReference type="Pfam" id="PF13960"/>
    </source>
</evidence>
<feature type="region of interest" description="Disordered" evidence="1">
    <location>
        <begin position="106"/>
        <end position="129"/>
    </location>
</feature>
<gene>
    <name evidence="5" type="ORF">QVD17_29837</name>
</gene>
<comment type="caution">
    <text evidence="5">The sequence shown here is derived from an EMBL/GenBank/DDBJ whole genome shotgun (WGS) entry which is preliminary data.</text>
</comment>
<dbReference type="InterPro" id="IPR004242">
    <property type="entry name" value="Transposase_21"/>
</dbReference>
<evidence type="ECO:0000313" key="5">
    <source>
        <dbReference type="EMBL" id="KAK1414097.1"/>
    </source>
</evidence>
<dbReference type="AlphaFoldDB" id="A0AAD8K0S6"/>
<name>A0AAD8K0S6_TARER</name>
<keyword evidence="2" id="KW-1133">Transmembrane helix</keyword>
<reference evidence="5" key="1">
    <citation type="journal article" date="2023" name="bioRxiv">
        <title>Improved chromosome-level genome assembly for marigold (Tagetes erecta).</title>
        <authorList>
            <person name="Jiang F."/>
            <person name="Yuan L."/>
            <person name="Wang S."/>
            <person name="Wang H."/>
            <person name="Xu D."/>
            <person name="Wang A."/>
            <person name="Fan W."/>
        </authorList>
    </citation>
    <scope>NUCLEOTIDE SEQUENCE</scope>
    <source>
        <strain evidence="5">WSJ</strain>
        <tissue evidence="5">Leaf</tissue>
    </source>
</reference>
<keyword evidence="2" id="KW-0472">Membrane</keyword>
<dbReference type="Pfam" id="PF02992">
    <property type="entry name" value="Transposase_21"/>
    <property type="match status" value="1"/>
</dbReference>
<keyword evidence="2" id="KW-0812">Transmembrane</keyword>
<accession>A0AAD8K0S6</accession>
<dbReference type="EMBL" id="JAUHHV010000008">
    <property type="protein sequence ID" value="KAK1414097.1"/>
    <property type="molecule type" value="Genomic_DNA"/>
</dbReference>
<dbReference type="Pfam" id="PF13963">
    <property type="entry name" value="Transpos_assoc"/>
    <property type="match status" value="1"/>
</dbReference>
<evidence type="ECO:0000256" key="1">
    <source>
        <dbReference type="SAM" id="MobiDB-lite"/>
    </source>
</evidence>
<dbReference type="InterPro" id="IPR025452">
    <property type="entry name" value="DUF4218"/>
</dbReference>
<dbReference type="Proteomes" id="UP001229421">
    <property type="component" value="Unassembled WGS sequence"/>
</dbReference>
<evidence type="ECO:0000256" key="2">
    <source>
        <dbReference type="SAM" id="Phobius"/>
    </source>
</evidence>
<dbReference type="InterPro" id="IPR029480">
    <property type="entry name" value="Transpos_assoc"/>
</dbReference>
<sequence length="867" mass="100272">MYLAPRSSQTFVNGVKNFLDFAFERKSVNGIMIKCPCKNCVNMKYQSRPVVLDHLICSGFRRDYSKWVYHGEDTTSTSTSTTLNEEEDMLQHEMHDMLDDMFETEGGDGMDMHENGTDNSQESNNKRNGFDDLLKEVGEKVYPNSKYNKLSCVVHLYHLKCLNGWSNKSFSMLLEFLKDLLPEGNLLPKTTQQVKKIMANLGLGNEKIHSCPNGCMLFWEDKEKDEVCSFCGSSRWKVHESSPENEVSPPKKKASKILWWFPIKPRLQRLFMSSKTSNLMKWHHTERVEDGKLRHPADALVWKNFDEKFQEFASDPRNVRLALSSDGFNPFRTMNVAHSIWPVFLIPHNLPPWLVMKQPNIILSLIIPGPKGPGNKIDVYMQPLIKELKELWEDGINTFDASTKQYFQMKAAIISTISDFPDIRSFVGGNELRIAPIPSAGHEVLQQLDGVEFLADNDARGPWKKKSIFFMLPYWEHLLMRHSLDVMHIEKNVCDNIVGTLLGQEGKSKDNYKTRLDLQQMGIRKELHPKKRPRSNTTYMPKACYQMTRVEKTEFLKTLKSIKPPDEISSNISRCVQLNERKLIGMKSYDCHMLMQEYLPIALRGTLPDHVSSVIIELCEFFKAICYKDLSEVDLHFLESKVALTLCKLEKIFPPSFFTVMVHLVIHLTREVKFGGPVAFRWMYPIERDLLKLKSYVHNRAHPEASIAEGYLAEESITFCSRYLSKVETVFTRAIRNDDEGQQNHIEDSNNLCLGRALGRKLHSGVRIPKRRRSLSSDIDEKSLTQAHRYVLFNVESVTPFREEHKRIVKGQHNRALRIAEYEMNKIHGQQFADWFKKRVVRMEEQGVEVTELICIILLIGIFFVIC</sequence>